<feature type="domain" description="Histidine kinase" evidence="9">
    <location>
        <begin position="1"/>
        <end position="105"/>
    </location>
</feature>
<proteinExistence type="predicted"/>
<dbReference type="InterPro" id="IPR005467">
    <property type="entry name" value="His_kinase_dom"/>
</dbReference>
<keyword evidence="3" id="KW-0597">Phosphoprotein</keyword>
<keyword evidence="7" id="KW-0067">ATP-binding</keyword>
<accession>A0A380EM18</accession>
<dbReference type="EMBL" id="UHBY01000003">
    <property type="protein sequence ID" value="SUL37688.1"/>
    <property type="molecule type" value="Genomic_DNA"/>
</dbReference>
<keyword evidence="6 10" id="KW-0418">Kinase</keyword>
<evidence type="ECO:0000256" key="6">
    <source>
        <dbReference type="ARBA" id="ARBA00022777"/>
    </source>
</evidence>
<dbReference type="Pfam" id="PF02518">
    <property type="entry name" value="HATPase_c"/>
    <property type="match status" value="1"/>
</dbReference>
<dbReference type="InterPro" id="IPR003594">
    <property type="entry name" value="HATPase_dom"/>
</dbReference>
<evidence type="ECO:0000259" key="9">
    <source>
        <dbReference type="PROSITE" id="PS50109"/>
    </source>
</evidence>
<dbReference type="SUPFAM" id="SSF55874">
    <property type="entry name" value="ATPase domain of HSP90 chaperone/DNA topoisomerase II/histidine kinase"/>
    <property type="match status" value="1"/>
</dbReference>
<dbReference type="PANTHER" id="PTHR43547:SF2">
    <property type="entry name" value="HYBRID SIGNAL TRANSDUCTION HISTIDINE KINASE C"/>
    <property type="match status" value="1"/>
</dbReference>
<evidence type="ECO:0000256" key="5">
    <source>
        <dbReference type="ARBA" id="ARBA00022741"/>
    </source>
</evidence>
<dbReference type="Proteomes" id="UP000254116">
    <property type="component" value="Unassembled WGS sequence"/>
</dbReference>
<dbReference type="GO" id="GO:0005524">
    <property type="term" value="F:ATP binding"/>
    <property type="evidence" value="ECO:0007669"/>
    <property type="project" value="UniProtKB-KW"/>
</dbReference>
<dbReference type="PANTHER" id="PTHR43547">
    <property type="entry name" value="TWO-COMPONENT HISTIDINE KINASE"/>
    <property type="match status" value="1"/>
</dbReference>
<evidence type="ECO:0000313" key="11">
    <source>
        <dbReference type="Proteomes" id="UP000254116"/>
    </source>
</evidence>
<evidence type="ECO:0000313" key="10">
    <source>
        <dbReference type="EMBL" id="SUL37688.1"/>
    </source>
</evidence>
<dbReference type="AlphaFoldDB" id="A0A380EM18"/>
<dbReference type="PRINTS" id="PR00344">
    <property type="entry name" value="BCTRLSENSOR"/>
</dbReference>
<evidence type="ECO:0000256" key="4">
    <source>
        <dbReference type="ARBA" id="ARBA00022679"/>
    </source>
</evidence>
<keyword evidence="4 10" id="KW-0808">Transferase</keyword>
<protein>
    <recommendedName>
        <fullName evidence="2">histidine kinase</fullName>
        <ecNumber evidence="2">2.7.13.3</ecNumber>
    </recommendedName>
</protein>
<reference evidence="10 11" key="1">
    <citation type="submission" date="2018-06" db="EMBL/GenBank/DDBJ databases">
        <authorList>
            <consortium name="Pathogen Informatics"/>
            <person name="Doyle S."/>
        </authorList>
    </citation>
    <scope>NUCLEOTIDE SEQUENCE [LARGE SCALE GENOMIC DNA]</scope>
    <source>
        <strain evidence="10 11">NCTC10702</strain>
    </source>
</reference>
<dbReference type="InterPro" id="IPR004358">
    <property type="entry name" value="Sig_transdc_His_kin-like_C"/>
</dbReference>
<evidence type="ECO:0000256" key="3">
    <source>
        <dbReference type="ARBA" id="ARBA00022553"/>
    </source>
</evidence>
<keyword evidence="5" id="KW-0547">Nucleotide-binding</keyword>
<dbReference type="InterPro" id="IPR036890">
    <property type="entry name" value="HATPase_C_sf"/>
</dbReference>
<evidence type="ECO:0000256" key="1">
    <source>
        <dbReference type="ARBA" id="ARBA00000085"/>
    </source>
</evidence>
<organism evidence="10 11">
    <name type="scientific">Staphylococcus aureus</name>
    <dbReference type="NCBI Taxonomy" id="1280"/>
    <lineage>
        <taxon>Bacteria</taxon>
        <taxon>Bacillati</taxon>
        <taxon>Bacillota</taxon>
        <taxon>Bacilli</taxon>
        <taxon>Bacillales</taxon>
        <taxon>Staphylococcaceae</taxon>
        <taxon>Staphylococcus</taxon>
    </lineage>
</organism>
<dbReference type="Gene3D" id="3.30.565.10">
    <property type="entry name" value="Histidine kinase-like ATPase, C-terminal domain"/>
    <property type="match status" value="1"/>
</dbReference>
<dbReference type="SMART" id="SM00387">
    <property type="entry name" value="HATPase_c"/>
    <property type="match status" value="1"/>
</dbReference>
<evidence type="ECO:0000256" key="7">
    <source>
        <dbReference type="ARBA" id="ARBA00022840"/>
    </source>
</evidence>
<gene>
    <name evidence="10" type="primary">hssS_2</name>
    <name evidence="10" type="ORF">NCTC10702_03703</name>
</gene>
<keyword evidence="8" id="KW-0902">Two-component regulatory system</keyword>
<comment type="catalytic activity">
    <reaction evidence="1">
        <text>ATP + protein L-histidine = ADP + protein N-phospho-L-histidine.</text>
        <dbReference type="EC" id="2.7.13.3"/>
    </reaction>
</comment>
<name>A0A380EM18_STAAU</name>
<dbReference type="GO" id="GO:0000155">
    <property type="term" value="F:phosphorelay sensor kinase activity"/>
    <property type="evidence" value="ECO:0007669"/>
    <property type="project" value="TreeGrafter"/>
</dbReference>
<dbReference type="PROSITE" id="PS50109">
    <property type="entry name" value="HIS_KIN"/>
    <property type="match status" value="1"/>
</dbReference>
<dbReference type="EC" id="2.7.13.3" evidence="2"/>
<evidence type="ECO:0000256" key="2">
    <source>
        <dbReference type="ARBA" id="ARBA00012438"/>
    </source>
</evidence>
<sequence>MLHQALSNLLINAIKYTDVGGAIDIALQHSHNNIIFTISNDGSPISPQAEARLFERFYKVSKHDNSNGLGLAITKSIIELHHGTIQFTQSNEYVTTFTITLPNNSL</sequence>
<evidence type="ECO:0000256" key="8">
    <source>
        <dbReference type="ARBA" id="ARBA00023012"/>
    </source>
</evidence>